<comment type="caution">
    <text evidence="1">The sequence shown here is derived from an EMBL/GenBank/DDBJ whole genome shotgun (WGS) entry which is preliminary data.</text>
</comment>
<proteinExistence type="predicted"/>
<sequence length="48" mass="5503">MYEYKKKLFTKKLLIGIAGFFIILANALSNLPCMFLYGETKCPKSLLK</sequence>
<dbReference type="RefSeq" id="WP_132251152.1">
    <property type="nucleotide sequence ID" value="NZ_SMAL01000003.1"/>
</dbReference>
<accession>A0A4R3ML72</accession>
<protein>
    <submittedName>
        <fullName evidence="1">Cyclic lactone autoinducer peptide</fullName>
    </submittedName>
</protein>
<dbReference type="InterPro" id="IPR009229">
    <property type="entry name" value="AgrD"/>
</dbReference>
<keyword evidence="2" id="KW-1185">Reference proteome</keyword>
<reference evidence="1 2" key="1">
    <citation type="submission" date="2019-03" db="EMBL/GenBank/DDBJ databases">
        <title>Genomic Encyclopedia of Type Strains, Phase IV (KMG-IV): sequencing the most valuable type-strain genomes for metagenomic binning, comparative biology and taxonomic classification.</title>
        <authorList>
            <person name="Goeker M."/>
        </authorList>
    </citation>
    <scope>NUCLEOTIDE SEQUENCE [LARGE SCALE GENOMIC DNA]</scope>
    <source>
        <strain evidence="1 2">DSM 24629</strain>
    </source>
</reference>
<gene>
    <name evidence="1" type="ORF">EDC18_103151</name>
</gene>
<organism evidence="1 2">
    <name type="scientific">Natranaerovirga pectinivora</name>
    <dbReference type="NCBI Taxonomy" id="682400"/>
    <lineage>
        <taxon>Bacteria</taxon>
        <taxon>Bacillati</taxon>
        <taxon>Bacillota</taxon>
        <taxon>Clostridia</taxon>
        <taxon>Lachnospirales</taxon>
        <taxon>Natranaerovirgaceae</taxon>
        <taxon>Natranaerovirga</taxon>
    </lineage>
</organism>
<name>A0A4R3ML72_9FIRM</name>
<evidence type="ECO:0000313" key="2">
    <source>
        <dbReference type="Proteomes" id="UP000294902"/>
    </source>
</evidence>
<dbReference type="NCBIfam" id="TIGR04223">
    <property type="entry name" value="quorum_AgrD"/>
    <property type="match status" value="1"/>
</dbReference>
<dbReference type="EMBL" id="SMAL01000003">
    <property type="protein sequence ID" value="TCT15446.1"/>
    <property type="molecule type" value="Genomic_DNA"/>
</dbReference>
<dbReference type="AlphaFoldDB" id="A0A4R3ML72"/>
<evidence type="ECO:0000313" key="1">
    <source>
        <dbReference type="EMBL" id="TCT15446.1"/>
    </source>
</evidence>
<dbReference type="Proteomes" id="UP000294902">
    <property type="component" value="Unassembled WGS sequence"/>
</dbReference>